<evidence type="ECO:0000313" key="1">
    <source>
        <dbReference type="EMBL" id="GGN44965.1"/>
    </source>
</evidence>
<reference evidence="2" key="1">
    <citation type="journal article" date="2019" name="Int. J. Syst. Evol. Microbiol.">
        <title>The Global Catalogue of Microorganisms (GCM) 10K type strain sequencing project: providing services to taxonomists for standard genome sequencing and annotation.</title>
        <authorList>
            <consortium name="The Broad Institute Genomics Platform"/>
            <consortium name="The Broad Institute Genome Sequencing Center for Infectious Disease"/>
            <person name="Wu L."/>
            <person name="Ma J."/>
        </authorList>
    </citation>
    <scope>NUCLEOTIDE SEQUENCE [LARGE SCALE GENOMIC DNA]</scope>
    <source>
        <strain evidence="2">CGMCC 4.7323</strain>
    </source>
</reference>
<dbReference type="Proteomes" id="UP000600080">
    <property type="component" value="Unassembled WGS sequence"/>
</dbReference>
<proteinExistence type="predicted"/>
<sequence>MRFLEIRRTGRGPQPADFDHDFPALIARTLSDFTPDERGVLRSVALPDAFDIPVATQTAGMQHEAPAGA</sequence>
<gene>
    <name evidence="1" type="ORF">GCM10012285_28150</name>
</gene>
<comment type="caution">
    <text evidence="1">The sequence shown here is derived from an EMBL/GenBank/DDBJ whole genome shotgun (WGS) entry which is preliminary data.</text>
</comment>
<dbReference type="RefSeq" id="WP_189097935.1">
    <property type="nucleotide sequence ID" value="NZ_BMND01000009.1"/>
</dbReference>
<protein>
    <submittedName>
        <fullName evidence="1">Uncharacterized protein</fullName>
    </submittedName>
</protein>
<organism evidence="1 2">
    <name type="scientific">Streptomyces kronopolitis</name>
    <dbReference type="NCBI Taxonomy" id="1612435"/>
    <lineage>
        <taxon>Bacteria</taxon>
        <taxon>Bacillati</taxon>
        <taxon>Actinomycetota</taxon>
        <taxon>Actinomycetes</taxon>
        <taxon>Kitasatosporales</taxon>
        <taxon>Streptomycetaceae</taxon>
        <taxon>Streptomyces</taxon>
    </lineage>
</organism>
<keyword evidence="2" id="KW-1185">Reference proteome</keyword>
<dbReference type="GeneID" id="301548581"/>
<dbReference type="EMBL" id="BMND01000009">
    <property type="protein sequence ID" value="GGN44965.1"/>
    <property type="molecule type" value="Genomic_DNA"/>
</dbReference>
<evidence type="ECO:0000313" key="2">
    <source>
        <dbReference type="Proteomes" id="UP000600080"/>
    </source>
</evidence>
<name>A0ABQ2JCU4_9ACTN</name>
<accession>A0ABQ2JCU4</accession>